<protein>
    <submittedName>
        <fullName evidence="1">Uncharacterized protein</fullName>
    </submittedName>
</protein>
<name>A0A1B6FQX8_9HEMI</name>
<evidence type="ECO:0000313" key="1">
    <source>
        <dbReference type="EMBL" id="JAS52574.1"/>
    </source>
</evidence>
<gene>
    <name evidence="1" type="ORF">g.5814</name>
</gene>
<sequence>MDPIGNGYLLSSKEDLDYLGGGHLIKEPIRYSRFMDSLGGGHLLGTKKGLDSLGGGHLIREPLSDNIIMNILGEGYILDTENDLENDLIKDQTVQSRITIKPTKKLFLNAKTDFDFFSKTYPSKYPFESFRKIFEPIRSSSQTPKPCLNFLYENSPINKESKPTKTMSSDSNVYQAKVLSVKITPNKDKISSNPLSYPESKTLSYDFPSEEESLEVTQSEDNFKGVIDVNNLDISHTVT</sequence>
<accession>A0A1B6FQX8</accession>
<dbReference type="EMBL" id="GECZ01017195">
    <property type="protein sequence ID" value="JAS52574.1"/>
    <property type="molecule type" value="Transcribed_RNA"/>
</dbReference>
<organism evidence="1">
    <name type="scientific">Cuerna arida</name>
    <dbReference type="NCBI Taxonomy" id="1464854"/>
    <lineage>
        <taxon>Eukaryota</taxon>
        <taxon>Metazoa</taxon>
        <taxon>Ecdysozoa</taxon>
        <taxon>Arthropoda</taxon>
        <taxon>Hexapoda</taxon>
        <taxon>Insecta</taxon>
        <taxon>Pterygota</taxon>
        <taxon>Neoptera</taxon>
        <taxon>Paraneoptera</taxon>
        <taxon>Hemiptera</taxon>
        <taxon>Auchenorrhyncha</taxon>
        <taxon>Membracoidea</taxon>
        <taxon>Cicadellidae</taxon>
        <taxon>Cicadellinae</taxon>
        <taxon>Proconiini</taxon>
        <taxon>Cuerna</taxon>
    </lineage>
</organism>
<reference evidence="1" key="1">
    <citation type="submission" date="2015-11" db="EMBL/GenBank/DDBJ databases">
        <title>De novo transcriptome assembly of four potential Pierce s Disease insect vectors from Arizona vineyards.</title>
        <authorList>
            <person name="Tassone E.E."/>
        </authorList>
    </citation>
    <scope>NUCLEOTIDE SEQUENCE</scope>
</reference>
<proteinExistence type="predicted"/>
<dbReference type="AlphaFoldDB" id="A0A1B6FQX8"/>